<keyword evidence="5 6" id="KW-0694">RNA-binding</keyword>
<evidence type="ECO:0000256" key="5">
    <source>
        <dbReference type="ARBA" id="ARBA00022884"/>
    </source>
</evidence>
<dbReference type="PATRIC" id="fig|1156395.6.peg.1507"/>
<accession>A0A1B9F500</accession>
<keyword evidence="2 6" id="KW-0489">Methyltransferase</keyword>
<dbReference type="Gene3D" id="3.40.50.150">
    <property type="entry name" value="Vaccinia Virus protein VP39"/>
    <property type="match status" value="1"/>
</dbReference>
<dbReference type="InterPro" id="IPR049560">
    <property type="entry name" value="MeTrfase_RsmB-F_NOP2_cat"/>
</dbReference>
<protein>
    <submittedName>
        <fullName evidence="8">tRNA m5C48-49 methylase</fullName>
    </submittedName>
</protein>
<dbReference type="PROSITE" id="PS01153">
    <property type="entry name" value="NOL1_NOP2_SUN"/>
    <property type="match status" value="1"/>
</dbReference>
<evidence type="ECO:0000313" key="8">
    <source>
        <dbReference type="EMBL" id="OCC15008.1"/>
    </source>
</evidence>
<dbReference type="CDD" id="cd02440">
    <property type="entry name" value="AdoMet_MTases"/>
    <property type="match status" value="1"/>
</dbReference>
<feature type="binding site" evidence="6">
    <location>
        <position position="134"/>
    </location>
    <ligand>
        <name>S-adenosyl-L-methionine</name>
        <dbReference type="ChEBI" id="CHEBI:59789"/>
    </ligand>
</feature>
<dbReference type="RefSeq" id="WP_067618375.1">
    <property type="nucleotide sequence ID" value="NZ_MAGO01000007.1"/>
</dbReference>
<dbReference type="STRING" id="1156395.DBT_1494"/>
<dbReference type="PANTHER" id="PTHR22807:SF30">
    <property type="entry name" value="28S RRNA (CYTOSINE(4447)-C(5))-METHYLTRANSFERASE-RELATED"/>
    <property type="match status" value="1"/>
</dbReference>
<keyword evidence="3 6" id="KW-0808">Transferase</keyword>
<name>A0A1B9F500_9BACT</name>
<dbReference type="OrthoDB" id="9810297at2"/>
<feature type="binding site" evidence="6">
    <location>
        <begin position="110"/>
        <end position="116"/>
    </location>
    <ligand>
        <name>S-adenosyl-L-methionine</name>
        <dbReference type="ChEBI" id="CHEBI:59789"/>
    </ligand>
</feature>
<dbReference type="InterPro" id="IPR018314">
    <property type="entry name" value="RsmB/NOL1/NOP2-like_CS"/>
</dbReference>
<dbReference type="Pfam" id="PF01189">
    <property type="entry name" value="Methyltr_RsmB-F"/>
    <property type="match status" value="1"/>
</dbReference>
<feature type="domain" description="SAM-dependent MTase RsmB/NOP-type" evidence="7">
    <location>
        <begin position="20"/>
        <end position="301"/>
    </location>
</feature>
<keyword evidence="4 6" id="KW-0949">S-adenosyl-L-methionine</keyword>
<evidence type="ECO:0000259" key="7">
    <source>
        <dbReference type="PROSITE" id="PS51686"/>
    </source>
</evidence>
<feature type="active site" description="Nucleophile" evidence="6">
    <location>
        <position position="230"/>
    </location>
</feature>
<proteinExistence type="inferred from homology"/>
<comment type="caution">
    <text evidence="8">The sequence shown here is derived from an EMBL/GenBank/DDBJ whole genome shotgun (WGS) entry which is preliminary data.</text>
</comment>
<keyword evidence="9" id="KW-1185">Reference proteome</keyword>
<dbReference type="GO" id="GO:0001510">
    <property type="term" value="P:RNA methylation"/>
    <property type="evidence" value="ECO:0007669"/>
    <property type="project" value="InterPro"/>
</dbReference>
<evidence type="ECO:0000256" key="3">
    <source>
        <dbReference type="ARBA" id="ARBA00022679"/>
    </source>
</evidence>
<sequence>MPNIVDPFPDYDFIPEKKVLIESLRSPLPPYIRVNTLKTPEHLIVKAIEKEGIFIKPIEKVPFFYRAQWEKGLGHAFSYKLGLFYPQALSSALPVMCLAPRPKELILDMCAAPGGKTTYIAQLTGDTALIVANDRNLGRLSSLTSNIKRLGITSIVVTSISGEQFPPHPKFDKVLLDAPCSGEGKYRLDSSGNILFKAKGKTNLPAIQKGLIVRAYDTLKPGGILVYSTCTLNPLENEDVVTYLLKKRKAKVLSWNPPVSSGPGLTEFKDRSFHNDCANTRRFYPHQIQSVGFFVAKIFKPR</sequence>
<organism evidence="8 9">
    <name type="scientific">Dissulfuribacter thermophilus</name>
    <dbReference type="NCBI Taxonomy" id="1156395"/>
    <lineage>
        <taxon>Bacteria</taxon>
        <taxon>Pseudomonadati</taxon>
        <taxon>Thermodesulfobacteriota</taxon>
        <taxon>Dissulfuribacteria</taxon>
        <taxon>Dissulfuribacterales</taxon>
        <taxon>Dissulfuribacteraceae</taxon>
        <taxon>Dissulfuribacter</taxon>
    </lineage>
</organism>
<dbReference type="NCBIfam" id="TIGR00446">
    <property type="entry name" value="nop2p"/>
    <property type="match status" value="1"/>
</dbReference>
<dbReference type="InterPro" id="IPR029063">
    <property type="entry name" value="SAM-dependent_MTases_sf"/>
</dbReference>
<dbReference type="InterPro" id="IPR023267">
    <property type="entry name" value="RCMT"/>
</dbReference>
<evidence type="ECO:0000313" key="9">
    <source>
        <dbReference type="Proteomes" id="UP000093080"/>
    </source>
</evidence>
<dbReference type="InterPro" id="IPR001678">
    <property type="entry name" value="MeTrfase_RsmB-F_NOP2_dom"/>
</dbReference>
<dbReference type="Gene3D" id="3.30.70.1170">
    <property type="entry name" value="Sun protein, domain 3"/>
    <property type="match status" value="1"/>
</dbReference>
<evidence type="ECO:0000256" key="6">
    <source>
        <dbReference type="PROSITE-ProRule" id="PRU01023"/>
    </source>
</evidence>
<dbReference type="PRINTS" id="PR02008">
    <property type="entry name" value="RCMTFAMILY"/>
</dbReference>
<dbReference type="EMBL" id="MAGO01000007">
    <property type="protein sequence ID" value="OCC15008.1"/>
    <property type="molecule type" value="Genomic_DNA"/>
</dbReference>
<gene>
    <name evidence="8" type="ORF">DBT_1494</name>
</gene>
<reference evidence="8 9" key="1">
    <citation type="submission" date="2016-06" db="EMBL/GenBank/DDBJ databases">
        <title>Respiratory ammonification of nitrate coupled to the oxidation of elemental sulfur in deep-sea autotrophic thermophilic bacteria.</title>
        <authorList>
            <person name="Slobodkina G.B."/>
            <person name="Mardanov A.V."/>
            <person name="Ravin N.V."/>
            <person name="Frolova A.A."/>
            <person name="Viryasiv M.B."/>
            <person name="Chernyh N.A."/>
            <person name="Bonch-Osmolovskaya E.A."/>
            <person name="Slobodkin A.I."/>
        </authorList>
    </citation>
    <scope>NUCLEOTIDE SEQUENCE [LARGE SCALE GENOMIC DNA]</scope>
    <source>
        <strain evidence="8 9">S69</strain>
    </source>
</reference>
<dbReference type="PROSITE" id="PS51686">
    <property type="entry name" value="SAM_MT_RSMB_NOP"/>
    <property type="match status" value="1"/>
</dbReference>
<dbReference type="GO" id="GO:0008757">
    <property type="term" value="F:S-adenosylmethionine-dependent methyltransferase activity"/>
    <property type="evidence" value="ECO:0007669"/>
    <property type="project" value="InterPro"/>
</dbReference>
<comment type="caution">
    <text evidence="6">Lacks conserved residue(s) required for the propagation of feature annotation.</text>
</comment>
<evidence type="ECO:0000256" key="1">
    <source>
        <dbReference type="ARBA" id="ARBA00007494"/>
    </source>
</evidence>
<comment type="similarity">
    <text evidence="1 6">Belongs to the class I-like SAM-binding methyltransferase superfamily. RsmB/NOP family.</text>
</comment>
<dbReference type="GO" id="GO:0008173">
    <property type="term" value="F:RNA methyltransferase activity"/>
    <property type="evidence" value="ECO:0007669"/>
    <property type="project" value="InterPro"/>
</dbReference>
<dbReference type="InterPro" id="IPR011023">
    <property type="entry name" value="Nop2p"/>
</dbReference>
<dbReference type="SUPFAM" id="SSF53335">
    <property type="entry name" value="S-adenosyl-L-methionine-dependent methyltransferases"/>
    <property type="match status" value="1"/>
</dbReference>
<dbReference type="GO" id="GO:0003723">
    <property type="term" value="F:RNA binding"/>
    <property type="evidence" value="ECO:0007669"/>
    <property type="project" value="UniProtKB-UniRule"/>
</dbReference>
<dbReference type="PANTHER" id="PTHR22807">
    <property type="entry name" value="NOP2 YEAST -RELATED NOL1/NOP2/FMU SUN DOMAIN-CONTAINING"/>
    <property type="match status" value="1"/>
</dbReference>
<dbReference type="AlphaFoldDB" id="A0A1B9F500"/>
<dbReference type="Proteomes" id="UP000093080">
    <property type="component" value="Unassembled WGS sequence"/>
</dbReference>
<feature type="binding site" evidence="6">
    <location>
        <position position="177"/>
    </location>
    <ligand>
        <name>S-adenosyl-L-methionine</name>
        <dbReference type="ChEBI" id="CHEBI:59789"/>
    </ligand>
</feature>
<dbReference type="GO" id="GO:0006396">
    <property type="term" value="P:RNA processing"/>
    <property type="evidence" value="ECO:0007669"/>
    <property type="project" value="InterPro"/>
</dbReference>
<evidence type="ECO:0000256" key="2">
    <source>
        <dbReference type="ARBA" id="ARBA00022603"/>
    </source>
</evidence>
<evidence type="ECO:0000256" key="4">
    <source>
        <dbReference type="ARBA" id="ARBA00022691"/>
    </source>
</evidence>